<evidence type="ECO:0000256" key="1">
    <source>
        <dbReference type="SAM" id="SignalP"/>
    </source>
</evidence>
<dbReference type="Gene3D" id="1.25.40.10">
    <property type="entry name" value="Tetratricopeptide repeat domain"/>
    <property type="match status" value="2"/>
</dbReference>
<dbReference type="KEGG" id="bgok:Pr1d_16630"/>
<accession>A0A5B9Q5X5</accession>
<dbReference type="AlphaFoldDB" id="A0A5B9Q5X5"/>
<proteinExistence type="predicted"/>
<sequence precursor="true">MKRQYISFAFRLLSCFVIAGSIGESPASAADAYLPASDDEVLETLPSTLLSSRSELSSLRRKLADNPRDVNTAASVASLYMQMGSQEGDPRYFGYAQAALEPWWEVNNPPAAILRLRAKLKEKDHQYDRALDDLKTFLEHEPQDIQAWIEVSNIYRVQGKYDKSQQACDRLGEFAGDVVANVGLVPLLISTGQAEKADKLLADMLPIIKRESPETLEWVLTEQAEAARALGRDEQAERHYKEGLANNPANLYLLRACADFLLDQNRTAEVLPLLEEHTTDNGVLLLAAIAARRTGKKKVSRDFQTQLENRFEEIRLRGSEPHGRFESRCALELQDDAQKALTLALDNWEKQKEMNDTRNVLAAAIAANDPQAAQPVVRFLKQNGNQDVDLQELVEQLEEME</sequence>
<name>A0A5B9Q5X5_9BACT</name>
<dbReference type="InterPro" id="IPR011990">
    <property type="entry name" value="TPR-like_helical_dom_sf"/>
</dbReference>
<evidence type="ECO:0000313" key="2">
    <source>
        <dbReference type="EMBL" id="QEG34387.1"/>
    </source>
</evidence>
<feature type="chain" id="PRO_5022836072" evidence="1">
    <location>
        <begin position="20"/>
        <end position="401"/>
    </location>
</feature>
<dbReference type="Proteomes" id="UP000323917">
    <property type="component" value="Chromosome"/>
</dbReference>
<dbReference type="OrthoDB" id="9777400at2"/>
<gene>
    <name evidence="2" type="ORF">Pr1d_16630</name>
</gene>
<organism evidence="2 3">
    <name type="scientific">Bythopirellula goksoeyrii</name>
    <dbReference type="NCBI Taxonomy" id="1400387"/>
    <lineage>
        <taxon>Bacteria</taxon>
        <taxon>Pseudomonadati</taxon>
        <taxon>Planctomycetota</taxon>
        <taxon>Planctomycetia</taxon>
        <taxon>Pirellulales</taxon>
        <taxon>Lacipirellulaceae</taxon>
        <taxon>Bythopirellula</taxon>
    </lineage>
</organism>
<dbReference type="SUPFAM" id="SSF48452">
    <property type="entry name" value="TPR-like"/>
    <property type="match status" value="2"/>
</dbReference>
<keyword evidence="3" id="KW-1185">Reference proteome</keyword>
<keyword evidence="1" id="KW-0732">Signal</keyword>
<dbReference type="SMART" id="SM00028">
    <property type="entry name" value="TPR"/>
    <property type="match status" value="3"/>
</dbReference>
<dbReference type="InterPro" id="IPR019734">
    <property type="entry name" value="TPR_rpt"/>
</dbReference>
<dbReference type="RefSeq" id="WP_148073046.1">
    <property type="nucleotide sequence ID" value="NZ_CP042913.1"/>
</dbReference>
<reference evidence="2 3" key="1">
    <citation type="submission" date="2019-08" db="EMBL/GenBank/DDBJ databases">
        <title>Deep-cultivation of Planctomycetes and their phenomic and genomic characterization uncovers novel biology.</title>
        <authorList>
            <person name="Wiegand S."/>
            <person name="Jogler M."/>
            <person name="Boedeker C."/>
            <person name="Pinto D."/>
            <person name="Vollmers J."/>
            <person name="Rivas-Marin E."/>
            <person name="Kohn T."/>
            <person name="Peeters S.H."/>
            <person name="Heuer A."/>
            <person name="Rast P."/>
            <person name="Oberbeckmann S."/>
            <person name="Bunk B."/>
            <person name="Jeske O."/>
            <person name="Meyerdierks A."/>
            <person name="Storesund J.E."/>
            <person name="Kallscheuer N."/>
            <person name="Luecker S."/>
            <person name="Lage O.M."/>
            <person name="Pohl T."/>
            <person name="Merkel B.J."/>
            <person name="Hornburger P."/>
            <person name="Mueller R.-W."/>
            <person name="Bruemmer F."/>
            <person name="Labrenz M."/>
            <person name="Spormann A.M."/>
            <person name="Op den Camp H."/>
            <person name="Overmann J."/>
            <person name="Amann R."/>
            <person name="Jetten M.S.M."/>
            <person name="Mascher T."/>
            <person name="Medema M.H."/>
            <person name="Devos D.P."/>
            <person name="Kaster A.-K."/>
            <person name="Ovreas L."/>
            <person name="Rohde M."/>
            <person name="Galperin M.Y."/>
            <person name="Jogler C."/>
        </authorList>
    </citation>
    <scope>NUCLEOTIDE SEQUENCE [LARGE SCALE GENOMIC DNA]</scope>
    <source>
        <strain evidence="2 3">Pr1d</strain>
    </source>
</reference>
<evidence type="ECO:0000313" key="3">
    <source>
        <dbReference type="Proteomes" id="UP000323917"/>
    </source>
</evidence>
<protein>
    <submittedName>
        <fullName evidence="2">Tetratricopeptide repeat protein</fullName>
    </submittedName>
</protein>
<feature type="signal peptide" evidence="1">
    <location>
        <begin position="1"/>
        <end position="19"/>
    </location>
</feature>
<dbReference type="EMBL" id="CP042913">
    <property type="protein sequence ID" value="QEG34387.1"/>
    <property type="molecule type" value="Genomic_DNA"/>
</dbReference>